<keyword evidence="1" id="KW-0472">Membrane</keyword>
<dbReference type="Pfam" id="PF09835">
    <property type="entry name" value="DUF2062"/>
    <property type="match status" value="1"/>
</dbReference>
<feature type="domain" description="DUF2062" evidence="2">
    <location>
        <begin position="55"/>
        <end position="194"/>
    </location>
</feature>
<feature type="transmembrane region" description="Helical" evidence="1">
    <location>
        <begin position="62"/>
        <end position="84"/>
    </location>
</feature>
<dbReference type="PANTHER" id="PTHR40547">
    <property type="entry name" value="SLL0298 PROTEIN"/>
    <property type="match status" value="1"/>
</dbReference>
<feature type="transmembrane region" description="Helical" evidence="1">
    <location>
        <begin position="167"/>
        <end position="186"/>
    </location>
</feature>
<dbReference type="PANTHER" id="PTHR40547:SF1">
    <property type="entry name" value="SLL0298 PROTEIN"/>
    <property type="match status" value="1"/>
</dbReference>
<reference evidence="3" key="1">
    <citation type="submission" date="2020-07" db="EMBL/GenBank/DDBJ databases">
        <title>Huge and variable diversity of episymbiotic CPR bacteria and DPANN archaea in groundwater ecosystems.</title>
        <authorList>
            <person name="He C.Y."/>
            <person name="Keren R."/>
            <person name="Whittaker M."/>
            <person name="Farag I.F."/>
            <person name="Doudna J."/>
            <person name="Cate J.H.D."/>
            <person name="Banfield J.F."/>
        </authorList>
    </citation>
    <scope>NUCLEOTIDE SEQUENCE</scope>
    <source>
        <strain evidence="3">NC_groundwater_1664_Pr3_B-0.1um_52_9</strain>
    </source>
</reference>
<dbReference type="AlphaFoldDB" id="A0A9D6Z4U8"/>
<dbReference type="InterPro" id="IPR018639">
    <property type="entry name" value="DUF2062"/>
</dbReference>
<keyword evidence="1" id="KW-0812">Transmembrane</keyword>
<dbReference type="Proteomes" id="UP000807825">
    <property type="component" value="Unassembled WGS sequence"/>
</dbReference>
<accession>A0A9D6Z4U8</accession>
<gene>
    <name evidence="3" type="ORF">HY912_15625</name>
</gene>
<comment type="caution">
    <text evidence="3">The sequence shown here is derived from an EMBL/GenBank/DDBJ whole genome shotgun (WGS) entry which is preliminary data.</text>
</comment>
<sequence>MSTLLKTPSRPKLTVVKENPAESPTATGRHHEKFETRRKGLFGFFEAFVRSENPPWFDARGAAVGLMIGFGVPIGCQMLMLALLRLCLRFNAITAFAMTWVNNPFSLLPLYYVYYYLGSLILHRPVAMGVEDFRSLMQPIIHAGYFWGSVQAFLLISWDILERWTVSAAIFAVVAGFIGYAVAYNIQKKRCKRRALEMGMSYERLVLKLENAVEGRKRLKT</sequence>
<evidence type="ECO:0000259" key="2">
    <source>
        <dbReference type="Pfam" id="PF09835"/>
    </source>
</evidence>
<feature type="transmembrane region" description="Helical" evidence="1">
    <location>
        <begin position="104"/>
        <end position="122"/>
    </location>
</feature>
<evidence type="ECO:0000313" key="3">
    <source>
        <dbReference type="EMBL" id="MBI5250917.1"/>
    </source>
</evidence>
<keyword evidence="1" id="KW-1133">Transmembrane helix</keyword>
<organism evidence="3 4">
    <name type="scientific">Desulfomonile tiedjei</name>
    <dbReference type="NCBI Taxonomy" id="2358"/>
    <lineage>
        <taxon>Bacteria</taxon>
        <taxon>Pseudomonadati</taxon>
        <taxon>Thermodesulfobacteriota</taxon>
        <taxon>Desulfomonilia</taxon>
        <taxon>Desulfomonilales</taxon>
        <taxon>Desulfomonilaceae</taxon>
        <taxon>Desulfomonile</taxon>
    </lineage>
</organism>
<name>A0A9D6Z4U8_9BACT</name>
<proteinExistence type="predicted"/>
<dbReference type="EMBL" id="JACRDE010000407">
    <property type="protein sequence ID" value="MBI5250917.1"/>
    <property type="molecule type" value="Genomic_DNA"/>
</dbReference>
<protein>
    <submittedName>
        <fullName evidence="3">DUF2062 domain-containing protein</fullName>
    </submittedName>
</protein>
<evidence type="ECO:0000313" key="4">
    <source>
        <dbReference type="Proteomes" id="UP000807825"/>
    </source>
</evidence>
<evidence type="ECO:0000256" key="1">
    <source>
        <dbReference type="SAM" id="Phobius"/>
    </source>
</evidence>